<gene>
    <name evidence="2" type="ORF">CALCODRAFT_94172</name>
</gene>
<dbReference type="InParanoid" id="A0A165D7V1"/>
<accession>A0A165D7V1</accession>
<dbReference type="Proteomes" id="UP000076842">
    <property type="component" value="Unassembled WGS sequence"/>
</dbReference>
<reference evidence="2 3" key="1">
    <citation type="journal article" date="2016" name="Mol. Biol. Evol.">
        <title>Comparative Genomics of Early-Diverging Mushroom-Forming Fungi Provides Insights into the Origins of Lignocellulose Decay Capabilities.</title>
        <authorList>
            <person name="Nagy L.G."/>
            <person name="Riley R."/>
            <person name="Tritt A."/>
            <person name="Adam C."/>
            <person name="Daum C."/>
            <person name="Floudas D."/>
            <person name="Sun H."/>
            <person name="Yadav J.S."/>
            <person name="Pangilinan J."/>
            <person name="Larsson K.H."/>
            <person name="Matsuura K."/>
            <person name="Barry K."/>
            <person name="Labutti K."/>
            <person name="Kuo R."/>
            <person name="Ohm R.A."/>
            <person name="Bhattacharya S.S."/>
            <person name="Shirouzu T."/>
            <person name="Yoshinaga Y."/>
            <person name="Martin F.M."/>
            <person name="Grigoriev I.V."/>
            <person name="Hibbett D.S."/>
        </authorList>
    </citation>
    <scope>NUCLEOTIDE SEQUENCE [LARGE SCALE GENOMIC DNA]</scope>
    <source>
        <strain evidence="2 3">HHB12733</strain>
    </source>
</reference>
<keyword evidence="3" id="KW-1185">Reference proteome</keyword>
<evidence type="ECO:0000313" key="2">
    <source>
        <dbReference type="EMBL" id="KZT52263.1"/>
    </source>
</evidence>
<feature type="compositionally biased region" description="Low complexity" evidence="1">
    <location>
        <begin position="136"/>
        <end position="150"/>
    </location>
</feature>
<proteinExistence type="predicted"/>
<name>A0A165D7V1_9BASI</name>
<protein>
    <submittedName>
        <fullName evidence="2">Uncharacterized protein</fullName>
    </submittedName>
</protein>
<dbReference type="AlphaFoldDB" id="A0A165D7V1"/>
<evidence type="ECO:0000256" key="1">
    <source>
        <dbReference type="SAM" id="MobiDB-lite"/>
    </source>
</evidence>
<dbReference type="EMBL" id="KV424072">
    <property type="protein sequence ID" value="KZT52263.1"/>
    <property type="molecule type" value="Genomic_DNA"/>
</dbReference>
<sequence length="193" mass="20943">MMGDVMCDRMVVYVRVIVYCINGQPAGTRWQRAHSRSLKMSQFHTSACARTPFESVTALLPAYSPALCRPSPVTKDAYSALASALCSRYSAGDARARNPRAQAGRRRFERAAAAPARHSGCYLPHQLLPVRTRVQPSPLSTARPSSSSHPAQASVLRPPTTGIHRPPTRDAHDDNDDGTSVIGAYSGEGMRLI</sequence>
<organism evidence="2 3">
    <name type="scientific">Calocera cornea HHB12733</name>
    <dbReference type="NCBI Taxonomy" id="1353952"/>
    <lineage>
        <taxon>Eukaryota</taxon>
        <taxon>Fungi</taxon>
        <taxon>Dikarya</taxon>
        <taxon>Basidiomycota</taxon>
        <taxon>Agaricomycotina</taxon>
        <taxon>Dacrymycetes</taxon>
        <taxon>Dacrymycetales</taxon>
        <taxon>Dacrymycetaceae</taxon>
        <taxon>Calocera</taxon>
    </lineage>
</organism>
<feature type="region of interest" description="Disordered" evidence="1">
    <location>
        <begin position="135"/>
        <end position="193"/>
    </location>
</feature>
<evidence type="ECO:0000313" key="3">
    <source>
        <dbReference type="Proteomes" id="UP000076842"/>
    </source>
</evidence>